<gene>
    <name evidence="2" type="ORF">HY730_02745</name>
</gene>
<dbReference type="Pfam" id="PF00296">
    <property type="entry name" value="Bac_luciferase"/>
    <property type="match status" value="1"/>
</dbReference>
<dbReference type="SUPFAM" id="SSF51679">
    <property type="entry name" value="Bacterial luciferase-like"/>
    <property type="match status" value="1"/>
</dbReference>
<dbReference type="Proteomes" id="UP000772181">
    <property type="component" value="Unassembled WGS sequence"/>
</dbReference>
<organism evidence="2 3">
    <name type="scientific">Tectimicrobiota bacterium</name>
    <dbReference type="NCBI Taxonomy" id="2528274"/>
    <lineage>
        <taxon>Bacteria</taxon>
        <taxon>Pseudomonadati</taxon>
        <taxon>Nitrospinota/Tectimicrobiota group</taxon>
        <taxon>Candidatus Tectimicrobiota</taxon>
    </lineage>
</organism>
<sequence length="256" mass="28084">MNIKISAELSHICPLADIKLHAKALEKKGFDRIWVPDTIVSPWEYWIAATLVVENTKRVKVGLGVTSPYPRSPVVLAQALSTLNSLSGGRISLALGKGIPRFLEKAGLKHHDKAVEEAIQIIRGLVRGERVSFQGEVYQIDGLLLRTMPSSELIPIYLAAVGENSWKMALKVADGISTFFTDDLLEKKKNFLPDGNLPVAVLVPFSVKKKDFFPQALSSPEKLASIVQQLDSWGIAELILAYADLEDLDALSSVLI</sequence>
<evidence type="ECO:0000313" key="3">
    <source>
        <dbReference type="Proteomes" id="UP000772181"/>
    </source>
</evidence>
<evidence type="ECO:0000259" key="1">
    <source>
        <dbReference type="Pfam" id="PF00296"/>
    </source>
</evidence>
<dbReference type="PANTHER" id="PTHR43244:SF2">
    <property type="entry name" value="CONSERVED HYPOTHETICAL ALANINE AND PROLINE-RICH PROTEIN"/>
    <property type="match status" value="1"/>
</dbReference>
<dbReference type="GO" id="GO:0016705">
    <property type="term" value="F:oxidoreductase activity, acting on paired donors, with incorporation or reduction of molecular oxygen"/>
    <property type="evidence" value="ECO:0007669"/>
    <property type="project" value="InterPro"/>
</dbReference>
<dbReference type="AlphaFoldDB" id="A0A933LQG1"/>
<name>A0A933LQG1_UNCTE</name>
<dbReference type="InterPro" id="IPR050564">
    <property type="entry name" value="F420-G6PD/mer"/>
</dbReference>
<proteinExistence type="predicted"/>
<dbReference type="PANTHER" id="PTHR43244">
    <property type="match status" value="1"/>
</dbReference>
<comment type="caution">
    <text evidence="2">The sequence shown here is derived from an EMBL/GenBank/DDBJ whole genome shotgun (WGS) entry which is preliminary data.</text>
</comment>
<dbReference type="InterPro" id="IPR011251">
    <property type="entry name" value="Luciferase-like_dom"/>
</dbReference>
<evidence type="ECO:0000313" key="2">
    <source>
        <dbReference type="EMBL" id="MBI4595277.1"/>
    </source>
</evidence>
<feature type="domain" description="Luciferase-like" evidence="1">
    <location>
        <begin position="13"/>
        <end position="182"/>
    </location>
</feature>
<accession>A0A933LQG1</accession>
<dbReference type="EMBL" id="JACQWF010000125">
    <property type="protein sequence ID" value="MBI4595277.1"/>
    <property type="molecule type" value="Genomic_DNA"/>
</dbReference>
<dbReference type="InterPro" id="IPR036661">
    <property type="entry name" value="Luciferase-like_sf"/>
</dbReference>
<dbReference type="Gene3D" id="3.20.20.30">
    <property type="entry name" value="Luciferase-like domain"/>
    <property type="match status" value="1"/>
</dbReference>
<protein>
    <submittedName>
        <fullName evidence="2">LLM class flavin-dependent oxidoreductase</fullName>
    </submittedName>
</protein>
<reference evidence="2" key="1">
    <citation type="submission" date="2020-07" db="EMBL/GenBank/DDBJ databases">
        <title>Huge and variable diversity of episymbiotic CPR bacteria and DPANN archaea in groundwater ecosystems.</title>
        <authorList>
            <person name="He C.Y."/>
            <person name="Keren R."/>
            <person name="Whittaker M."/>
            <person name="Farag I.F."/>
            <person name="Doudna J."/>
            <person name="Cate J.H.D."/>
            <person name="Banfield J.F."/>
        </authorList>
    </citation>
    <scope>NUCLEOTIDE SEQUENCE</scope>
    <source>
        <strain evidence="2">NC_groundwater_1482_Ag_S-0.65um_47_24</strain>
    </source>
</reference>